<proteinExistence type="inferred from homology"/>
<evidence type="ECO:0000256" key="5">
    <source>
        <dbReference type="ARBA" id="ARBA00048200"/>
    </source>
</evidence>
<dbReference type="Gene3D" id="3.90.25.10">
    <property type="entry name" value="UDP-galactose 4-epimerase, domain 1"/>
    <property type="match status" value="1"/>
</dbReference>
<accession>A0A934NH31</accession>
<comment type="caution">
    <text evidence="8">The sequence shown here is derived from an EMBL/GenBank/DDBJ whole genome shotgun (WGS) entry which is preliminary data.</text>
</comment>
<dbReference type="InterPro" id="IPR029903">
    <property type="entry name" value="RmlD-like-bd"/>
</dbReference>
<keyword evidence="9" id="KW-1185">Reference proteome</keyword>
<dbReference type="GO" id="GO:0019305">
    <property type="term" value="P:dTDP-rhamnose biosynthetic process"/>
    <property type="evidence" value="ECO:0007669"/>
    <property type="project" value="TreeGrafter"/>
</dbReference>
<dbReference type="PANTHER" id="PTHR10491:SF4">
    <property type="entry name" value="METHIONINE ADENOSYLTRANSFERASE 2 SUBUNIT BETA"/>
    <property type="match status" value="1"/>
</dbReference>
<dbReference type="GO" id="GO:0005829">
    <property type="term" value="C:cytosol"/>
    <property type="evidence" value="ECO:0007669"/>
    <property type="project" value="TreeGrafter"/>
</dbReference>
<comment type="function">
    <text evidence="6">Catalyzes the reduction of dTDP-6-deoxy-L-lyxo-4-hexulose to yield dTDP-L-rhamnose.</text>
</comment>
<reference evidence="8 9" key="1">
    <citation type="submission" date="2020-09" db="EMBL/GenBank/DDBJ databases">
        <title>Draft genome of Gelidibacter salicanalis PAMC21136.</title>
        <authorList>
            <person name="Park H."/>
        </authorList>
    </citation>
    <scope>NUCLEOTIDE SEQUENCE [LARGE SCALE GENOMIC DNA]</scope>
    <source>
        <strain evidence="8 9">PAMC21136</strain>
    </source>
</reference>
<dbReference type="Pfam" id="PF04321">
    <property type="entry name" value="RmlD_sub_bind"/>
    <property type="match status" value="1"/>
</dbReference>
<evidence type="ECO:0000256" key="1">
    <source>
        <dbReference type="ARBA" id="ARBA00004781"/>
    </source>
</evidence>
<keyword evidence="6" id="KW-0521">NADP</keyword>
<organism evidence="8 9">
    <name type="scientific">Gelidibacter salicanalis</name>
    <dbReference type="NCBI Taxonomy" id="291193"/>
    <lineage>
        <taxon>Bacteria</taxon>
        <taxon>Pseudomonadati</taxon>
        <taxon>Bacteroidota</taxon>
        <taxon>Flavobacteriia</taxon>
        <taxon>Flavobacteriales</taxon>
        <taxon>Flavobacteriaceae</taxon>
        <taxon>Gelidibacter</taxon>
    </lineage>
</organism>
<keyword evidence="6 8" id="KW-0560">Oxidoreductase</keyword>
<dbReference type="Proteomes" id="UP000662373">
    <property type="component" value="Unassembled WGS sequence"/>
</dbReference>
<comment type="similarity">
    <text evidence="2 6">Belongs to the dTDP-4-dehydrorhamnose reductase family.</text>
</comment>
<dbReference type="EMBL" id="JAEHJZ010000001">
    <property type="protein sequence ID" value="MBJ7879178.1"/>
    <property type="molecule type" value="Genomic_DNA"/>
</dbReference>
<dbReference type="EC" id="1.1.1.133" evidence="3 6"/>
<name>A0A934NH31_9FLAO</name>
<dbReference type="PANTHER" id="PTHR10491">
    <property type="entry name" value="DTDP-4-DEHYDRORHAMNOSE REDUCTASE"/>
    <property type="match status" value="1"/>
</dbReference>
<dbReference type="Gene3D" id="3.40.50.720">
    <property type="entry name" value="NAD(P)-binding Rossmann-like Domain"/>
    <property type="match status" value="1"/>
</dbReference>
<dbReference type="SUPFAM" id="SSF51735">
    <property type="entry name" value="NAD(P)-binding Rossmann-fold domains"/>
    <property type="match status" value="1"/>
</dbReference>
<protein>
    <recommendedName>
        <fullName evidence="4 6">dTDP-4-dehydrorhamnose reductase</fullName>
        <ecNumber evidence="3 6">1.1.1.133</ecNumber>
    </recommendedName>
</protein>
<dbReference type="InterPro" id="IPR036291">
    <property type="entry name" value="NAD(P)-bd_dom_sf"/>
</dbReference>
<gene>
    <name evidence="8" type="primary">rfbD</name>
    <name evidence="8" type="ORF">JEM65_00705</name>
</gene>
<evidence type="ECO:0000313" key="8">
    <source>
        <dbReference type="EMBL" id="MBJ7879178.1"/>
    </source>
</evidence>
<comment type="catalytic activity">
    <reaction evidence="5">
        <text>dTDP-beta-L-rhamnose + NADP(+) = dTDP-4-dehydro-beta-L-rhamnose + NADPH + H(+)</text>
        <dbReference type="Rhea" id="RHEA:21796"/>
        <dbReference type="ChEBI" id="CHEBI:15378"/>
        <dbReference type="ChEBI" id="CHEBI:57510"/>
        <dbReference type="ChEBI" id="CHEBI:57783"/>
        <dbReference type="ChEBI" id="CHEBI:58349"/>
        <dbReference type="ChEBI" id="CHEBI:62830"/>
        <dbReference type="EC" id="1.1.1.133"/>
    </reaction>
</comment>
<feature type="domain" description="RmlD-like substrate binding" evidence="7">
    <location>
        <begin position="3"/>
        <end position="283"/>
    </location>
</feature>
<comment type="pathway">
    <text evidence="1 6">Carbohydrate biosynthesis; dTDP-L-rhamnose biosynthesis.</text>
</comment>
<dbReference type="InterPro" id="IPR005913">
    <property type="entry name" value="dTDP_dehydrorham_reduct"/>
</dbReference>
<evidence type="ECO:0000256" key="6">
    <source>
        <dbReference type="RuleBase" id="RU364082"/>
    </source>
</evidence>
<evidence type="ECO:0000256" key="3">
    <source>
        <dbReference type="ARBA" id="ARBA00012929"/>
    </source>
</evidence>
<dbReference type="RefSeq" id="WP_199596625.1">
    <property type="nucleotide sequence ID" value="NZ_JAEHJZ010000001.1"/>
</dbReference>
<evidence type="ECO:0000256" key="2">
    <source>
        <dbReference type="ARBA" id="ARBA00010944"/>
    </source>
</evidence>
<dbReference type="GO" id="GO:0008831">
    <property type="term" value="F:dTDP-4-dehydrorhamnose reductase activity"/>
    <property type="evidence" value="ECO:0007669"/>
    <property type="project" value="UniProtKB-EC"/>
</dbReference>
<evidence type="ECO:0000256" key="4">
    <source>
        <dbReference type="ARBA" id="ARBA00017099"/>
    </source>
</evidence>
<dbReference type="CDD" id="cd05254">
    <property type="entry name" value="dTDP_HR_like_SDR_e"/>
    <property type="match status" value="1"/>
</dbReference>
<dbReference type="AlphaFoldDB" id="A0A934NH31"/>
<dbReference type="NCBIfam" id="TIGR01214">
    <property type="entry name" value="rmlD"/>
    <property type="match status" value="1"/>
</dbReference>
<evidence type="ECO:0000259" key="7">
    <source>
        <dbReference type="Pfam" id="PF04321"/>
    </source>
</evidence>
<evidence type="ECO:0000313" key="9">
    <source>
        <dbReference type="Proteomes" id="UP000662373"/>
    </source>
</evidence>
<sequence>MQKILVTGAGGQLGLELQAIAKQHPQFEFIFTDREELPLNDLDTIATGLNNIRPDIIISAGAYTAVDKAETEKELVDVVNHLAVAELAKWAAIHTAKLIHISTDYVFDGTSKTPLSEMEATAPINWYGETKLRGEQALLRYLPEGIIIRTAWVYSEFGTNFVKTMLRLMNEKDTISVVNDQIGSPTYASDLAEVIMAIIVSEKWEPGIFHYSNNGEISWYDFAKAIQEISGLGCEVYGVTSDQFPTLAKRPKYSLLNKTKIQETYHVVIPHWKDSLERMLTTYI</sequence>